<sequence>MSNPLRPQAIALLRQLSGGQPDRFLWSELWNELYHLHSEEDACAALPALAHAAATGTPETRSEAITLASGVLNNAGGVEEVRQYGAAISLLLNVVHDSLTTVPGKDDIAPADFICRLQSMLAFEDETVWAQKLDCLIEEELELDCPTCGTTIHMCLGRDGTFTCTVDYGLGNSGHAPLIPAAPHHLTGLGARLYQLAMTARQPATARQITALFGHATCSPDGHQFVPAEVTGYEWAL</sequence>
<reference evidence="1 2" key="1">
    <citation type="submission" date="2020-07" db="EMBL/GenBank/DDBJ databases">
        <authorList>
            <person name="Zhuang K."/>
            <person name="Ran Y."/>
        </authorList>
    </citation>
    <scope>NUCLEOTIDE SEQUENCE [LARGE SCALE GENOMIC DNA]</scope>
    <source>
        <strain evidence="1 2">WCH-YHL-001</strain>
    </source>
</reference>
<dbReference type="Proteomes" id="UP000515512">
    <property type="component" value="Chromosome"/>
</dbReference>
<evidence type="ECO:0000313" key="1">
    <source>
        <dbReference type="EMBL" id="QLY30707.1"/>
    </source>
</evidence>
<dbReference type="KEGG" id="nhu:H0264_37390"/>
<organism evidence="1 2">
    <name type="scientific">Nocardia huaxiensis</name>
    <dbReference type="NCBI Taxonomy" id="2755382"/>
    <lineage>
        <taxon>Bacteria</taxon>
        <taxon>Bacillati</taxon>
        <taxon>Actinomycetota</taxon>
        <taxon>Actinomycetes</taxon>
        <taxon>Mycobacteriales</taxon>
        <taxon>Nocardiaceae</taxon>
        <taxon>Nocardia</taxon>
    </lineage>
</organism>
<dbReference type="RefSeq" id="WP_181581905.1">
    <property type="nucleotide sequence ID" value="NZ_CP059399.1"/>
</dbReference>
<name>A0A7D6ZHK0_9NOCA</name>
<dbReference type="EMBL" id="CP059399">
    <property type="protein sequence ID" value="QLY30707.1"/>
    <property type="molecule type" value="Genomic_DNA"/>
</dbReference>
<dbReference type="AlphaFoldDB" id="A0A7D6ZHK0"/>
<gene>
    <name evidence="1" type="ORF">H0264_37390</name>
</gene>
<keyword evidence="2" id="KW-1185">Reference proteome</keyword>
<protein>
    <submittedName>
        <fullName evidence="1">Uncharacterized protein</fullName>
    </submittedName>
</protein>
<accession>A0A7D6ZHK0</accession>
<proteinExistence type="predicted"/>
<evidence type="ECO:0000313" key="2">
    <source>
        <dbReference type="Proteomes" id="UP000515512"/>
    </source>
</evidence>